<dbReference type="GO" id="GO:0008270">
    <property type="term" value="F:zinc ion binding"/>
    <property type="evidence" value="ECO:0007669"/>
    <property type="project" value="InterPro"/>
</dbReference>
<keyword evidence="6" id="KW-0539">Nucleus</keyword>
<evidence type="ECO:0000313" key="9">
    <source>
        <dbReference type="EMBL" id="KAF1803346.1"/>
    </source>
</evidence>
<dbReference type="Pfam" id="PF04082">
    <property type="entry name" value="Fungal_trans"/>
    <property type="match status" value="1"/>
</dbReference>
<dbReference type="AlphaFoldDB" id="A0A8H4BJU5"/>
<feature type="domain" description="Xylanolytic transcriptional activator regulatory" evidence="8">
    <location>
        <begin position="322"/>
        <end position="395"/>
    </location>
</feature>
<evidence type="ECO:0000256" key="7">
    <source>
        <dbReference type="SAM" id="Coils"/>
    </source>
</evidence>
<evidence type="ECO:0000256" key="4">
    <source>
        <dbReference type="ARBA" id="ARBA00023125"/>
    </source>
</evidence>
<dbReference type="SMART" id="SM00906">
    <property type="entry name" value="Fungal_trans"/>
    <property type="match status" value="1"/>
</dbReference>
<keyword evidence="3" id="KW-0805">Transcription regulation</keyword>
<evidence type="ECO:0000256" key="6">
    <source>
        <dbReference type="ARBA" id="ARBA00023242"/>
    </source>
</evidence>
<evidence type="ECO:0000256" key="5">
    <source>
        <dbReference type="ARBA" id="ARBA00023163"/>
    </source>
</evidence>
<name>A0A8H4BJU5_MUCCL</name>
<sequence length="835" mass="95873">MSIHKSCEKARTTKRVTHHARHSWRLVLTAMVRSYADDLEERIEQMEAVIQQASQRKKRKNMDALITPEIQKNKLLVQRRFRSKKQPNTDPPGLLSNIFEEYAVLDPRNWPSGVAYDSIHYLGDLSALQFLSGKINTCDQQKWQQHSIKRFGHDIVLVADPGRSNPTSSKIPNFQWPEDIHSKEEDIHKYIYTVTGLDRYTSVRLLKIYFSHIHPILPVIDKTEFIKQYRDRVETYPSGELLNAMFGAAARFVECESVEPERKRALPSDAVWDVPVGWSNKFFDQAEYIISKWPTNPTISNVQAIILILNHRGDRDSKSSACWQLGGFAIRMAQLLGLHRNCDDWDIPRNEKETRKRVWWALYITDRFQTAILGRPINLRDEDLNVPYPDAGADIEEVMDAYEADRSKIQRNKVFPRFPSLTTPYDITLNNNRRPQIYELFIQFIKLSEILGRILTGLHTPTARKYSSEHGSYGLVTRLDFELTEWRYAFPTSLKNINLPDFNEDNGHFAPAIASVLLFYFSTLILLHQPFIRRTASHASNTSQQICTSAAMRGMRIASRLSARNFLMCPYSFTLYPIMQFGIIHMYNGKNSDLTVSETAKQYLKSGTELLQRLQHMSKTASRMHLVFKSITENADLHAAEDDNVERNLAEEETHLEENIRRIRAREKDKAAERPSMKRIMDSVMLQKPSSYYYQQQQQQQQQASVQSTAAASTSQPLAAASAVIPPIDVSEEAFTLTQFGFDTTNDTSALDYILQNVTGLSGFTENNNAYSSPILVPQQQQDASNAASQIPTQQPMSANQEQTNIFRNDPNNVFWDLPAAFDWDQLSQWVNDNV</sequence>
<keyword evidence="1" id="KW-0479">Metal-binding</keyword>
<gene>
    <name evidence="9" type="ORF">FB192DRAFT_1077244</name>
</gene>
<dbReference type="PANTHER" id="PTHR31313">
    <property type="entry name" value="TY1 ENHANCER ACTIVATOR"/>
    <property type="match status" value="1"/>
</dbReference>
<feature type="coiled-coil region" evidence="7">
    <location>
        <begin position="36"/>
        <end position="63"/>
    </location>
</feature>
<dbReference type="PANTHER" id="PTHR31313:SF81">
    <property type="entry name" value="TY1 ENHANCER ACTIVATOR"/>
    <property type="match status" value="1"/>
</dbReference>
<keyword evidence="7" id="KW-0175">Coiled coil</keyword>
<dbReference type="EMBL" id="JAAECE010000003">
    <property type="protein sequence ID" value="KAF1803346.1"/>
    <property type="molecule type" value="Genomic_DNA"/>
</dbReference>
<protein>
    <submittedName>
        <fullName evidence="9">Fungal-specific transcription factor</fullName>
    </submittedName>
</protein>
<comment type="caution">
    <text evidence="9">The sequence shown here is derived from an EMBL/GenBank/DDBJ whole genome shotgun (WGS) entry which is preliminary data.</text>
</comment>
<accession>A0A8H4BJU5</accession>
<dbReference type="Proteomes" id="UP000469890">
    <property type="component" value="Unassembled WGS sequence"/>
</dbReference>
<dbReference type="GO" id="GO:0006351">
    <property type="term" value="P:DNA-templated transcription"/>
    <property type="evidence" value="ECO:0007669"/>
    <property type="project" value="InterPro"/>
</dbReference>
<dbReference type="CDD" id="cd12148">
    <property type="entry name" value="fungal_TF_MHR"/>
    <property type="match status" value="1"/>
</dbReference>
<proteinExistence type="predicted"/>
<evidence type="ECO:0000256" key="2">
    <source>
        <dbReference type="ARBA" id="ARBA00022833"/>
    </source>
</evidence>
<dbReference type="InterPro" id="IPR007219">
    <property type="entry name" value="XnlR_reg_dom"/>
</dbReference>
<dbReference type="GO" id="GO:0003677">
    <property type="term" value="F:DNA binding"/>
    <property type="evidence" value="ECO:0007669"/>
    <property type="project" value="UniProtKB-KW"/>
</dbReference>
<keyword evidence="2" id="KW-0862">Zinc</keyword>
<evidence type="ECO:0000256" key="3">
    <source>
        <dbReference type="ARBA" id="ARBA00023015"/>
    </source>
</evidence>
<keyword evidence="4" id="KW-0238">DNA-binding</keyword>
<evidence type="ECO:0000313" key="10">
    <source>
        <dbReference type="Proteomes" id="UP000469890"/>
    </source>
</evidence>
<evidence type="ECO:0000256" key="1">
    <source>
        <dbReference type="ARBA" id="ARBA00022723"/>
    </source>
</evidence>
<reference evidence="9 10" key="1">
    <citation type="submission" date="2019-09" db="EMBL/GenBank/DDBJ databases">
        <authorList>
            <consortium name="DOE Joint Genome Institute"/>
            <person name="Mondo S.J."/>
            <person name="Navarro-Mendoza M.I."/>
            <person name="Perez-Arques C."/>
            <person name="Panchal S."/>
            <person name="Nicolas F.E."/>
            <person name="Ganguly P."/>
            <person name="Pangilinan J."/>
            <person name="Grigoriev I."/>
            <person name="Heitman J."/>
            <person name="Sanya K."/>
            <person name="Garre V."/>
        </authorList>
    </citation>
    <scope>NUCLEOTIDE SEQUENCE [LARGE SCALE GENOMIC DNA]</scope>
    <source>
        <strain evidence="9 10">MU402</strain>
    </source>
</reference>
<dbReference type="InterPro" id="IPR051615">
    <property type="entry name" value="Transcr_Regulatory_Elem"/>
</dbReference>
<organism evidence="9 10">
    <name type="scientific">Mucor circinelloides f. lusitanicus</name>
    <name type="common">Mucor racemosus var. lusitanicus</name>
    <dbReference type="NCBI Taxonomy" id="29924"/>
    <lineage>
        <taxon>Eukaryota</taxon>
        <taxon>Fungi</taxon>
        <taxon>Fungi incertae sedis</taxon>
        <taxon>Mucoromycota</taxon>
        <taxon>Mucoromycotina</taxon>
        <taxon>Mucoromycetes</taxon>
        <taxon>Mucorales</taxon>
        <taxon>Mucorineae</taxon>
        <taxon>Mucoraceae</taxon>
        <taxon>Mucor</taxon>
    </lineage>
</organism>
<keyword evidence="5" id="KW-0804">Transcription</keyword>
<evidence type="ECO:0000259" key="8">
    <source>
        <dbReference type="SMART" id="SM00906"/>
    </source>
</evidence>